<dbReference type="EMBL" id="JAFJYH010000209">
    <property type="protein sequence ID" value="KAG4415743.1"/>
    <property type="molecule type" value="Genomic_DNA"/>
</dbReference>
<comment type="caution">
    <text evidence="2">The sequence shown here is derived from an EMBL/GenBank/DDBJ whole genome shotgun (WGS) entry which is preliminary data.</text>
</comment>
<name>A0A8H7TBG0_9HELO</name>
<feature type="compositionally biased region" description="Basic and acidic residues" evidence="1">
    <location>
        <begin position="51"/>
        <end position="60"/>
    </location>
</feature>
<evidence type="ECO:0000313" key="2">
    <source>
        <dbReference type="EMBL" id="KAG4415743.1"/>
    </source>
</evidence>
<evidence type="ECO:0000256" key="1">
    <source>
        <dbReference type="SAM" id="MobiDB-lite"/>
    </source>
</evidence>
<evidence type="ECO:0000313" key="3">
    <source>
        <dbReference type="Proteomes" id="UP000664132"/>
    </source>
</evidence>
<organism evidence="2 3">
    <name type="scientific">Cadophora malorum</name>
    <dbReference type="NCBI Taxonomy" id="108018"/>
    <lineage>
        <taxon>Eukaryota</taxon>
        <taxon>Fungi</taxon>
        <taxon>Dikarya</taxon>
        <taxon>Ascomycota</taxon>
        <taxon>Pezizomycotina</taxon>
        <taxon>Leotiomycetes</taxon>
        <taxon>Helotiales</taxon>
        <taxon>Ploettnerulaceae</taxon>
        <taxon>Cadophora</taxon>
    </lineage>
</organism>
<feature type="region of interest" description="Disordered" evidence="1">
    <location>
        <begin position="51"/>
        <end position="70"/>
    </location>
</feature>
<keyword evidence="3" id="KW-1185">Reference proteome</keyword>
<reference evidence="2" key="1">
    <citation type="submission" date="2021-02" db="EMBL/GenBank/DDBJ databases">
        <title>Genome sequence Cadophora malorum strain M34.</title>
        <authorList>
            <person name="Stefanovic E."/>
            <person name="Vu D."/>
            <person name="Scully C."/>
            <person name="Dijksterhuis J."/>
            <person name="Roader J."/>
            <person name="Houbraken J."/>
        </authorList>
    </citation>
    <scope>NUCLEOTIDE SEQUENCE</scope>
    <source>
        <strain evidence="2">M34</strain>
    </source>
</reference>
<dbReference type="Proteomes" id="UP000664132">
    <property type="component" value="Unassembled WGS sequence"/>
</dbReference>
<dbReference type="AlphaFoldDB" id="A0A8H7TBG0"/>
<sequence>MAPRENLADYPRGCFCCDTEGEPEQISDTQFSAKEMTSLPRARKFRLGRIKDGEGSKSESRMAISNGPPPIRLLQISKRLGEDRQWGMLIVKPQRSKDQ</sequence>
<accession>A0A8H7TBG0</accession>
<proteinExistence type="predicted"/>
<protein>
    <submittedName>
        <fullName evidence="2">Uncharacterized protein</fullName>
    </submittedName>
</protein>
<gene>
    <name evidence="2" type="ORF">IFR04_011107</name>
</gene>